<dbReference type="Proteomes" id="UP001317870">
    <property type="component" value="Chromosome"/>
</dbReference>
<evidence type="ECO:0000313" key="2">
    <source>
        <dbReference type="EMBL" id="BDT97727.1"/>
    </source>
</evidence>
<reference evidence="2 3" key="1">
    <citation type="submission" date="2022-11" db="EMBL/GenBank/DDBJ databases">
        <title>Genome Sequencing of Nocardia sp. ON39_IFM12276 and assembly.</title>
        <authorList>
            <person name="Shimojima M."/>
            <person name="Toyokawa M."/>
            <person name="Uesaka K."/>
        </authorList>
    </citation>
    <scope>NUCLEOTIDE SEQUENCE [LARGE SCALE GENOMIC DNA]</scope>
    <source>
        <strain evidence="2 3">IFM 12276</strain>
    </source>
</reference>
<proteinExistence type="predicted"/>
<name>A0ABM8CS88_9NOCA</name>
<dbReference type="InterPro" id="IPR008258">
    <property type="entry name" value="Transglycosylase_SLT_dom_1"/>
</dbReference>
<protein>
    <recommendedName>
        <fullName evidence="1">Transglycosylase SLT domain-containing protein</fullName>
    </recommendedName>
</protein>
<evidence type="ECO:0000313" key="3">
    <source>
        <dbReference type="Proteomes" id="UP001317870"/>
    </source>
</evidence>
<organism evidence="2 3">
    <name type="scientific">Nocardia sputorum</name>
    <dbReference type="NCBI Taxonomy" id="2984338"/>
    <lineage>
        <taxon>Bacteria</taxon>
        <taxon>Bacillati</taxon>
        <taxon>Actinomycetota</taxon>
        <taxon>Actinomycetes</taxon>
        <taxon>Mycobacteriales</taxon>
        <taxon>Nocardiaceae</taxon>
        <taxon>Nocardia</taxon>
    </lineage>
</organism>
<gene>
    <name evidence="2" type="ORF">IFM12276_07560</name>
</gene>
<dbReference type="RefSeq" id="WP_281877689.1">
    <property type="nucleotide sequence ID" value="NZ_AP026978.1"/>
</dbReference>
<evidence type="ECO:0000259" key="1">
    <source>
        <dbReference type="Pfam" id="PF01464"/>
    </source>
</evidence>
<dbReference type="InterPro" id="IPR023346">
    <property type="entry name" value="Lysozyme-like_dom_sf"/>
</dbReference>
<dbReference type="Pfam" id="PF01464">
    <property type="entry name" value="SLT"/>
    <property type="match status" value="1"/>
</dbReference>
<keyword evidence="3" id="KW-1185">Reference proteome</keyword>
<sequence>MSPERWVVKLDPPAGVRPGFPEFLAAVQEGIQTSADLLATGTPSQAPDLLKLLRDEKLITGDEDKSAMAEGYSGRVREFDNLKAEIHKQDASVDFSAYGTYDISSGAFAAVKQHVEDLQEALRNVPKPSPGKEFIDLDLQTRLENTVLRTVDKVNDEIEKANDKVQTHANTINGSAPTYTPTSAGSSPMPSNYVPSNYMQRSYSPGPGFVPAATTADYARYQGNVSVDAAIEGALDALGITDPVAREYWKRGYQVLIERESNGNPNAVNNWDSNAAAGRASRGLTQTIPGTFQAYHVAGTSSNIHDPVANVAASMNYVMERYGVSRDGHDLQAKVQQADPNRSPKGY</sequence>
<dbReference type="SUPFAM" id="SSF53955">
    <property type="entry name" value="Lysozyme-like"/>
    <property type="match status" value="1"/>
</dbReference>
<feature type="domain" description="Transglycosylase SLT" evidence="1">
    <location>
        <begin position="250"/>
        <end position="323"/>
    </location>
</feature>
<dbReference type="EMBL" id="AP026978">
    <property type="protein sequence ID" value="BDT97727.1"/>
    <property type="molecule type" value="Genomic_DNA"/>
</dbReference>
<accession>A0ABM8CS88</accession>
<dbReference type="Gene3D" id="1.10.530.10">
    <property type="match status" value="1"/>
</dbReference>